<dbReference type="PROSITE" id="PS00635">
    <property type="entry name" value="PILI_CHAPERONE"/>
    <property type="match status" value="1"/>
</dbReference>
<dbReference type="InterPro" id="IPR008962">
    <property type="entry name" value="PapD-like_sf"/>
</dbReference>
<evidence type="ECO:0000256" key="2">
    <source>
        <dbReference type="ARBA" id="ARBA00007399"/>
    </source>
</evidence>
<reference evidence="10 11" key="1">
    <citation type="submission" date="2024-01" db="EMBL/GenBank/DDBJ databases">
        <title>Pseudocitrobacter sp. Endophytic strain Cyp-38L.</title>
        <authorList>
            <person name="Amer M.A."/>
            <person name="Hamed S.M."/>
        </authorList>
    </citation>
    <scope>NUCLEOTIDE SEQUENCE [LARGE SCALE GENOMIC DNA]</scope>
    <source>
        <strain evidence="10 11">Cyp38S</strain>
    </source>
</reference>
<dbReference type="Gene3D" id="2.60.40.10">
    <property type="entry name" value="Immunoglobulins"/>
    <property type="match status" value="2"/>
</dbReference>
<evidence type="ECO:0000256" key="3">
    <source>
        <dbReference type="ARBA" id="ARBA00022729"/>
    </source>
</evidence>
<dbReference type="Pfam" id="PF02753">
    <property type="entry name" value="PapD_C"/>
    <property type="match status" value="1"/>
</dbReference>
<dbReference type="PANTHER" id="PTHR30251">
    <property type="entry name" value="PILUS ASSEMBLY CHAPERONE"/>
    <property type="match status" value="1"/>
</dbReference>
<dbReference type="SUPFAM" id="SSF49584">
    <property type="entry name" value="Periplasmic chaperone C-domain"/>
    <property type="match status" value="1"/>
</dbReference>
<proteinExistence type="inferred from homology"/>
<evidence type="ECO:0000256" key="4">
    <source>
        <dbReference type="ARBA" id="ARBA00022764"/>
    </source>
</evidence>
<evidence type="ECO:0000256" key="6">
    <source>
        <dbReference type="RuleBase" id="RU003918"/>
    </source>
</evidence>
<dbReference type="Pfam" id="PF00345">
    <property type="entry name" value="PapD_N"/>
    <property type="match status" value="1"/>
</dbReference>
<evidence type="ECO:0000259" key="8">
    <source>
        <dbReference type="Pfam" id="PF00345"/>
    </source>
</evidence>
<dbReference type="InterPro" id="IPR001829">
    <property type="entry name" value="Pili_assmbl_chaperone_bac"/>
</dbReference>
<sequence length="232" mass="25490">MKYVIIFLTLIITSFSSLANVIISNTRVIYPEDQKETTVQLINRGTSPALIQAWLDENDPNSTPETAQVPFLLTPPVVKIEGDSGQQLRIRFTGAAGSLPQNKESVYYLNVLDIPPKQENLDGKNLMQIAIKSRIKVFYRPANLKIAVSDLHTYLSFNAQGNQLIASNNAPYFASIATISAHGKALIREPVMIAPFSTLTIGTTEPVSGGQALDILLVDDYGSYQKYSLTTK</sequence>
<dbReference type="PANTHER" id="PTHR30251:SF10">
    <property type="entry name" value="FIMBRIAL CHAPERONE YEHC-RELATED"/>
    <property type="match status" value="1"/>
</dbReference>
<dbReference type="InterPro" id="IPR050643">
    <property type="entry name" value="Periplasmic_pilus_chap"/>
</dbReference>
<protein>
    <submittedName>
        <fullName evidence="10">Molecular chaperone</fullName>
    </submittedName>
</protein>
<dbReference type="Proteomes" id="UP001444146">
    <property type="component" value="Unassembled WGS sequence"/>
</dbReference>
<comment type="similarity">
    <text evidence="2 6">Belongs to the periplasmic pilus chaperone family.</text>
</comment>
<organism evidence="10 11">
    <name type="scientific">Pseudocitrobacter cyperus</name>
    <dbReference type="NCBI Taxonomy" id="3112843"/>
    <lineage>
        <taxon>Bacteria</taxon>
        <taxon>Pseudomonadati</taxon>
        <taxon>Pseudomonadota</taxon>
        <taxon>Gammaproteobacteria</taxon>
        <taxon>Enterobacterales</taxon>
        <taxon>Enterobacteriaceae</taxon>
        <taxon>Pseudocitrobacter</taxon>
    </lineage>
</organism>
<dbReference type="InterPro" id="IPR016148">
    <property type="entry name" value="Pili_assmbl_chaperone_C"/>
</dbReference>
<accession>A0ABV0HHD8</accession>
<evidence type="ECO:0000259" key="9">
    <source>
        <dbReference type="Pfam" id="PF02753"/>
    </source>
</evidence>
<feature type="chain" id="PRO_5046081808" evidence="7">
    <location>
        <begin position="20"/>
        <end position="232"/>
    </location>
</feature>
<evidence type="ECO:0000256" key="5">
    <source>
        <dbReference type="ARBA" id="ARBA00023186"/>
    </source>
</evidence>
<keyword evidence="11" id="KW-1185">Reference proteome</keyword>
<name>A0ABV0HHD8_9ENTR</name>
<evidence type="ECO:0000256" key="7">
    <source>
        <dbReference type="SAM" id="SignalP"/>
    </source>
</evidence>
<dbReference type="PRINTS" id="PR00969">
    <property type="entry name" value="CHAPERONPILI"/>
</dbReference>
<dbReference type="InterPro" id="IPR036316">
    <property type="entry name" value="Pili_assmbl_chap_C_dom_sf"/>
</dbReference>
<evidence type="ECO:0000313" key="10">
    <source>
        <dbReference type="EMBL" id="MEO3989889.1"/>
    </source>
</evidence>
<keyword evidence="5 6" id="KW-0143">Chaperone</keyword>
<keyword evidence="4" id="KW-0574">Periplasm</keyword>
<dbReference type="InterPro" id="IPR013783">
    <property type="entry name" value="Ig-like_fold"/>
</dbReference>
<dbReference type="InterPro" id="IPR016147">
    <property type="entry name" value="Pili_assmbl_chaperone_N"/>
</dbReference>
<evidence type="ECO:0000313" key="11">
    <source>
        <dbReference type="Proteomes" id="UP001444146"/>
    </source>
</evidence>
<evidence type="ECO:0000256" key="1">
    <source>
        <dbReference type="ARBA" id="ARBA00004418"/>
    </source>
</evidence>
<feature type="domain" description="Pili assembly chaperone C-terminal" evidence="9">
    <location>
        <begin position="167"/>
        <end position="225"/>
    </location>
</feature>
<gene>
    <name evidence="10" type="ORF">VSR74_08680</name>
</gene>
<feature type="signal peptide" evidence="7">
    <location>
        <begin position="1"/>
        <end position="19"/>
    </location>
</feature>
<keyword evidence="3 7" id="KW-0732">Signal</keyword>
<dbReference type="RefSeq" id="WP_347794294.1">
    <property type="nucleotide sequence ID" value="NZ_JAYMYY010000001.1"/>
</dbReference>
<feature type="domain" description="Pili assembly chaperone N-terminal" evidence="8">
    <location>
        <begin position="21"/>
        <end position="144"/>
    </location>
</feature>
<dbReference type="EMBL" id="JAYMYY010000001">
    <property type="protein sequence ID" value="MEO3989889.1"/>
    <property type="molecule type" value="Genomic_DNA"/>
</dbReference>
<comment type="subcellular location">
    <subcellularLocation>
        <location evidence="1 6">Periplasm</location>
    </subcellularLocation>
</comment>
<comment type="caution">
    <text evidence="10">The sequence shown here is derived from an EMBL/GenBank/DDBJ whole genome shotgun (WGS) entry which is preliminary data.</text>
</comment>
<dbReference type="SUPFAM" id="SSF49354">
    <property type="entry name" value="PapD-like"/>
    <property type="match status" value="1"/>
</dbReference>
<dbReference type="InterPro" id="IPR018046">
    <property type="entry name" value="Pili_assmbl_chaperone_CS"/>
</dbReference>